<keyword evidence="3" id="KW-1185">Reference proteome</keyword>
<dbReference type="HOGENOM" id="CLU_1595200_0_0_1"/>
<evidence type="ECO:0000256" key="1">
    <source>
        <dbReference type="SAM" id="MobiDB-lite"/>
    </source>
</evidence>
<organism evidence="2 3">
    <name type="scientific">Pisolithus microcarpus 441</name>
    <dbReference type="NCBI Taxonomy" id="765257"/>
    <lineage>
        <taxon>Eukaryota</taxon>
        <taxon>Fungi</taxon>
        <taxon>Dikarya</taxon>
        <taxon>Basidiomycota</taxon>
        <taxon>Agaricomycotina</taxon>
        <taxon>Agaricomycetes</taxon>
        <taxon>Agaricomycetidae</taxon>
        <taxon>Boletales</taxon>
        <taxon>Sclerodermatineae</taxon>
        <taxon>Pisolithaceae</taxon>
        <taxon>Pisolithus</taxon>
    </lineage>
</organism>
<evidence type="ECO:0000313" key="3">
    <source>
        <dbReference type="Proteomes" id="UP000054018"/>
    </source>
</evidence>
<dbReference type="EMBL" id="KN833744">
    <property type="protein sequence ID" value="KIK21990.1"/>
    <property type="molecule type" value="Genomic_DNA"/>
</dbReference>
<evidence type="ECO:0000313" key="2">
    <source>
        <dbReference type="EMBL" id="KIK21990.1"/>
    </source>
</evidence>
<reference evidence="3" key="2">
    <citation type="submission" date="2015-01" db="EMBL/GenBank/DDBJ databases">
        <title>Evolutionary Origins and Diversification of the Mycorrhizal Mutualists.</title>
        <authorList>
            <consortium name="DOE Joint Genome Institute"/>
            <consortium name="Mycorrhizal Genomics Consortium"/>
            <person name="Kohler A."/>
            <person name="Kuo A."/>
            <person name="Nagy L.G."/>
            <person name="Floudas D."/>
            <person name="Copeland A."/>
            <person name="Barry K.W."/>
            <person name="Cichocki N."/>
            <person name="Veneault-Fourrey C."/>
            <person name="LaButti K."/>
            <person name="Lindquist E.A."/>
            <person name="Lipzen A."/>
            <person name="Lundell T."/>
            <person name="Morin E."/>
            <person name="Murat C."/>
            <person name="Riley R."/>
            <person name="Ohm R."/>
            <person name="Sun H."/>
            <person name="Tunlid A."/>
            <person name="Henrissat B."/>
            <person name="Grigoriev I.V."/>
            <person name="Hibbett D.S."/>
            <person name="Martin F."/>
        </authorList>
    </citation>
    <scope>NUCLEOTIDE SEQUENCE [LARGE SCALE GENOMIC DNA]</scope>
    <source>
        <strain evidence="3">441</strain>
    </source>
</reference>
<gene>
    <name evidence="2" type="ORF">PISMIDRAFT_528330</name>
</gene>
<dbReference type="Proteomes" id="UP000054018">
    <property type="component" value="Unassembled WGS sequence"/>
</dbReference>
<dbReference type="AlphaFoldDB" id="A0A0C9YB97"/>
<dbReference type="OrthoDB" id="2696096at2759"/>
<protein>
    <submittedName>
        <fullName evidence="2">Uncharacterized protein</fullName>
    </submittedName>
</protein>
<name>A0A0C9YB97_9AGAM</name>
<feature type="compositionally biased region" description="Polar residues" evidence="1">
    <location>
        <begin position="68"/>
        <end position="79"/>
    </location>
</feature>
<reference evidence="2 3" key="1">
    <citation type="submission" date="2014-04" db="EMBL/GenBank/DDBJ databases">
        <authorList>
            <consortium name="DOE Joint Genome Institute"/>
            <person name="Kuo A."/>
            <person name="Kohler A."/>
            <person name="Costa M.D."/>
            <person name="Nagy L.G."/>
            <person name="Floudas D."/>
            <person name="Copeland A."/>
            <person name="Barry K.W."/>
            <person name="Cichocki N."/>
            <person name="Veneault-Fourrey C."/>
            <person name="LaButti K."/>
            <person name="Lindquist E.A."/>
            <person name="Lipzen A."/>
            <person name="Lundell T."/>
            <person name="Morin E."/>
            <person name="Murat C."/>
            <person name="Sun H."/>
            <person name="Tunlid A."/>
            <person name="Henrissat B."/>
            <person name="Grigoriev I.V."/>
            <person name="Hibbett D.S."/>
            <person name="Martin F."/>
            <person name="Nordberg H.P."/>
            <person name="Cantor M.N."/>
            <person name="Hua S.X."/>
        </authorList>
    </citation>
    <scope>NUCLEOTIDE SEQUENCE [LARGE SCALE GENOMIC DNA]</scope>
    <source>
        <strain evidence="2 3">441</strain>
    </source>
</reference>
<proteinExistence type="predicted"/>
<accession>A0A0C9YB97</accession>
<feature type="region of interest" description="Disordered" evidence="1">
    <location>
        <begin position="1"/>
        <end position="113"/>
    </location>
</feature>
<feature type="compositionally biased region" description="Polar residues" evidence="1">
    <location>
        <begin position="27"/>
        <end position="41"/>
    </location>
</feature>
<sequence length="167" mass="17824">MKTSPEYPASIIDTSKTPFDDKCSAPTLATVNKSDSANSGRKNAENDSLPRGSANTPQPAGLPPHFESQISASGSTSKDIPQGPDMVEASAKDNEITSLMGIGNGRTHGNVTQTEGKGANVEIIEGFQREYLQVKATSKPASTEVPALRMSLKHRLQRTMLAVWRGK</sequence>